<dbReference type="EMBL" id="MN740794">
    <property type="protein sequence ID" value="QHU12003.1"/>
    <property type="molecule type" value="Genomic_DNA"/>
</dbReference>
<evidence type="ECO:0000313" key="1">
    <source>
        <dbReference type="EMBL" id="QHU12003.1"/>
    </source>
</evidence>
<dbReference type="AlphaFoldDB" id="A0A6C0K373"/>
<organism evidence="1">
    <name type="scientific">viral metagenome</name>
    <dbReference type="NCBI Taxonomy" id="1070528"/>
    <lineage>
        <taxon>unclassified sequences</taxon>
        <taxon>metagenomes</taxon>
        <taxon>organismal metagenomes</taxon>
    </lineage>
</organism>
<protein>
    <submittedName>
        <fullName evidence="1">Uncharacterized protein</fullName>
    </submittedName>
</protein>
<name>A0A6C0K373_9ZZZZ</name>
<accession>A0A6C0K373</accession>
<reference evidence="1" key="1">
    <citation type="journal article" date="2020" name="Nature">
        <title>Giant virus diversity and host interactions through global metagenomics.</title>
        <authorList>
            <person name="Schulz F."/>
            <person name="Roux S."/>
            <person name="Paez-Espino D."/>
            <person name="Jungbluth S."/>
            <person name="Walsh D.A."/>
            <person name="Denef V.J."/>
            <person name="McMahon K.D."/>
            <person name="Konstantinidis K.T."/>
            <person name="Eloe-Fadrosh E.A."/>
            <person name="Kyrpides N.C."/>
            <person name="Woyke T."/>
        </authorList>
    </citation>
    <scope>NUCLEOTIDE SEQUENCE</scope>
    <source>
        <strain evidence="1">GVMAG-S-1101169-75</strain>
    </source>
</reference>
<sequence>MTFINRSRKIEKFLKWIYKKVKGLKFENKSFFNFCNLFQHHQFLLLLPNYKMISLDAVLSLITRILTGTATLSPKNKKILVRFCATTMAPFLPPSGHHVLKTVDIVLVSDTDTFREAARYDSREHRIQIKNPLDVRNSIPWMIRWVFIPDWDLHRSVRMFLLVLIHEMTHAWQATSPYYKSLPWCQMEAHANYVTLRVAIKTGLEDDYEFGWTLFDRLKRWKFLATPFFSFSMLPSEDDLQQIEECYRHLPRNMI</sequence>
<proteinExistence type="predicted"/>